<proteinExistence type="inferred from homology"/>
<evidence type="ECO:0000256" key="7">
    <source>
        <dbReference type="ARBA" id="ARBA00023242"/>
    </source>
</evidence>
<evidence type="ECO:0000313" key="12">
    <source>
        <dbReference type="EMBL" id="ODQ80235.1"/>
    </source>
</evidence>
<dbReference type="InterPro" id="IPR044998">
    <property type="entry name" value="Timeless"/>
</dbReference>
<keyword evidence="8" id="KW-0469">Meiosis</keyword>
<organism evidence="12 13">
    <name type="scientific">Babjeviella inositovora NRRL Y-12698</name>
    <dbReference type="NCBI Taxonomy" id="984486"/>
    <lineage>
        <taxon>Eukaryota</taxon>
        <taxon>Fungi</taxon>
        <taxon>Dikarya</taxon>
        <taxon>Ascomycota</taxon>
        <taxon>Saccharomycotina</taxon>
        <taxon>Pichiomycetes</taxon>
        <taxon>Serinales incertae sedis</taxon>
        <taxon>Babjeviella</taxon>
    </lineage>
</organism>
<dbReference type="InterPro" id="IPR006906">
    <property type="entry name" value="Timeless_N"/>
</dbReference>
<sequence>MTDVLPPDRISLLTEQMATQTNGSRVSMRTATILKAHISVLTSALGGPDHTSPLHPPPYKLGDDAWACLKDLKRWLITVDQDKKKYDVANACAETGLVLNDLCTILATWELESDAARGAPRMIMNRPPSLMNKIALLCLELFVQLTWPVDIIKGESSRNQAKHSVNIQKHQLLYKQKALHYAGGKVLRAAIRLAIPAISKDKTQRDAKDNAILSLVVYFFRNLVEIRPLPLTKLQGLSARASIQNSVDLHVNGEIGLDATVRAFANNQVLPFLMTMTSLLGDEFNIKDLEWLCFETITGLVKYVTPETLYPRVAPSVPRPSHELASAAGLGLSDLLQREKHLQQQMKLNSSTRHANFGTLLSYQTTAQRYTVSGQQGLHNDREVLAKLDASKKSFKAVRDISAAAAECDKYVVSSAALDAGNTAVLRAFVDDIFSDTFNNLVHLVTGSLTAGFESVLMRDKAMFCQFFSWFLRAHRAKIEQRAQSDGPSDSDADAFDMIQSALTNECFIILKKLLREHEALRTWSMVHVSLACLSEYLLTVHLMTVSSPYAAHALALNIYDDPFILDLIVRLTKQASSGIRGVSHLYMGTAVECSYWFLRVLETCARQDMKLTVRARRKKPEDGDNSDDEGPTKSLLDFQKYESAFISVDMILTHVAFLARFADLSCHQTRCVLKYFHRVFVKNNQHALMFRIDLMRLLQEMMTKVEGEVLQELRNFAKFYTKTLVKVLEARPTLFVELLFSKKTRNVCYYLDTGEKMAERAKKARYESDDEVFAAEELEYVKDHGYEEKVAIVVAAMIDDEDDGIVRFVSAQLAEIIRRRKAWEDRQDAEEMAALARDEGMGAPEASERKQSPPNEAITTPDPSLRNSLLLHGYLRLLLKTIGFELARAQGEQTLVLADVETAHLELSREYVEKYLVTPVDLGGKEAAQCIRTADEGDFFHKRSRSDGEEIAFEVRRKRVRGVPEEEVDDLEAMENRLGMPRGLARKKSKKPARVRADRTKKRSKASVETHRSFKSSAFVHDSDDEDDTEESRAFFALEERLRQVVVTSADTGGLTGAALAEFILRWDTLTRMSHQEPEPHVQKAVAKAKSSLFVESDEEEEGPERVPDVVRARRHAFSSDEEVEESEWESDAEMDAAIDAAIAAVDAAPVTTAVRQFESDPESESEEGENDTENEIEVAAEEVAAGEVAAGEVASESDVESSQDNFRDAYSEAEVNAETGDQETTPAMRSRRKQVIYESDDE</sequence>
<protein>
    <recommendedName>
        <fullName evidence="3">Topoisomerase 1-associated factor 1</fullName>
    </recommendedName>
</protein>
<keyword evidence="9" id="KW-0131">Cell cycle</keyword>
<evidence type="ECO:0000256" key="6">
    <source>
        <dbReference type="ARBA" id="ARBA00023204"/>
    </source>
</evidence>
<dbReference type="PANTHER" id="PTHR22940">
    <property type="entry name" value="TIMEOUT/TIMELESS-2"/>
    <property type="match status" value="1"/>
</dbReference>
<accession>A0A1E3QRB4</accession>
<dbReference type="GO" id="GO:0051321">
    <property type="term" value="P:meiotic cell cycle"/>
    <property type="evidence" value="ECO:0007669"/>
    <property type="project" value="UniProtKB-KW"/>
</dbReference>
<dbReference type="EMBL" id="KV454430">
    <property type="protein sequence ID" value="ODQ80235.1"/>
    <property type="molecule type" value="Genomic_DNA"/>
</dbReference>
<evidence type="ECO:0000256" key="8">
    <source>
        <dbReference type="ARBA" id="ARBA00023254"/>
    </source>
</evidence>
<dbReference type="GO" id="GO:0006281">
    <property type="term" value="P:DNA repair"/>
    <property type="evidence" value="ECO:0007669"/>
    <property type="project" value="UniProtKB-KW"/>
</dbReference>
<dbReference type="STRING" id="984486.A0A1E3QRB4"/>
<dbReference type="AlphaFoldDB" id="A0A1E3QRB4"/>
<feature type="compositionally biased region" description="Basic residues" evidence="10">
    <location>
        <begin position="985"/>
        <end position="1006"/>
    </location>
</feature>
<reference evidence="13" key="1">
    <citation type="submission" date="2016-05" db="EMBL/GenBank/DDBJ databases">
        <title>Comparative genomics of biotechnologically important yeasts.</title>
        <authorList>
            <consortium name="DOE Joint Genome Institute"/>
            <person name="Riley R."/>
            <person name="Haridas S."/>
            <person name="Wolfe K.H."/>
            <person name="Lopes M.R."/>
            <person name="Hittinger C.T."/>
            <person name="Goker M."/>
            <person name="Salamov A."/>
            <person name="Wisecaver J."/>
            <person name="Long T.M."/>
            <person name="Aerts A.L."/>
            <person name="Barry K."/>
            <person name="Choi C."/>
            <person name="Clum A."/>
            <person name="Coughlan A.Y."/>
            <person name="Deshpande S."/>
            <person name="Douglass A.P."/>
            <person name="Hanson S.J."/>
            <person name="Klenk H.-P."/>
            <person name="Labutti K."/>
            <person name="Lapidus A."/>
            <person name="Lindquist E."/>
            <person name="Lipzen A."/>
            <person name="Meier-Kolthoff J.P."/>
            <person name="Ohm R.A."/>
            <person name="Otillar R.P."/>
            <person name="Pangilinan J."/>
            <person name="Peng Y."/>
            <person name="Rokas A."/>
            <person name="Rosa C.A."/>
            <person name="Scheuner C."/>
            <person name="Sibirny A.A."/>
            <person name="Slot J.C."/>
            <person name="Stielow J.B."/>
            <person name="Sun H."/>
            <person name="Kurtzman C.P."/>
            <person name="Blackwell M."/>
            <person name="Grigoriev I.V."/>
            <person name="Jeffries T.W."/>
        </authorList>
    </citation>
    <scope>NUCLEOTIDE SEQUENCE [LARGE SCALE GENOMIC DNA]</scope>
    <source>
        <strain evidence="13">NRRL Y-12698</strain>
    </source>
</reference>
<feature type="region of interest" description="Disordered" evidence="10">
    <location>
        <begin position="1157"/>
        <end position="1244"/>
    </location>
</feature>
<dbReference type="Pfam" id="PF04821">
    <property type="entry name" value="TIMELESS"/>
    <property type="match status" value="1"/>
</dbReference>
<comment type="subcellular location">
    <subcellularLocation>
        <location evidence="1">Nucleus</location>
    </subcellularLocation>
</comment>
<evidence type="ECO:0000256" key="3">
    <source>
        <dbReference type="ARBA" id="ARBA00021529"/>
    </source>
</evidence>
<evidence type="ECO:0000256" key="10">
    <source>
        <dbReference type="SAM" id="MobiDB-lite"/>
    </source>
</evidence>
<evidence type="ECO:0000256" key="9">
    <source>
        <dbReference type="ARBA" id="ARBA00023306"/>
    </source>
</evidence>
<evidence type="ECO:0000313" key="13">
    <source>
        <dbReference type="Proteomes" id="UP000094336"/>
    </source>
</evidence>
<feature type="compositionally biased region" description="Basic and acidic residues" evidence="10">
    <location>
        <begin position="837"/>
        <end position="852"/>
    </location>
</feature>
<feature type="domain" description="Timeless N-terminal" evidence="11">
    <location>
        <begin position="58"/>
        <end position="362"/>
    </location>
</feature>
<name>A0A1E3QRB4_9ASCO</name>
<evidence type="ECO:0000259" key="11">
    <source>
        <dbReference type="Pfam" id="PF04821"/>
    </source>
</evidence>
<keyword evidence="6" id="KW-0234">DNA repair</keyword>
<comment type="similarity">
    <text evidence="2">Belongs to the timeless family.</text>
</comment>
<gene>
    <name evidence="12" type="ORF">BABINDRAFT_175653</name>
</gene>
<keyword evidence="4" id="KW-0227">DNA damage</keyword>
<evidence type="ECO:0000256" key="4">
    <source>
        <dbReference type="ARBA" id="ARBA00022763"/>
    </source>
</evidence>
<dbReference type="GO" id="GO:0000076">
    <property type="term" value="P:DNA replication checkpoint signaling"/>
    <property type="evidence" value="ECO:0007669"/>
    <property type="project" value="TreeGrafter"/>
</dbReference>
<keyword evidence="13" id="KW-1185">Reference proteome</keyword>
<evidence type="ECO:0000256" key="5">
    <source>
        <dbReference type="ARBA" id="ARBA00022880"/>
    </source>
</evidence>
<dbReference type="OrthoDB" id="310853at2759"/>
<feature type="region of interest" description="Disordered" evidence="10">
    <location>
        <begin position="837"/>
        <end position="864"/>
    </location>
</feature>
<feature type="region of interest" description="Disordered" evidence="10">
    <location>
        <begin position="982"/>
        <end position="1013"/>
    </location>
</feature>
<feature type="compositionally biased region" description="Low complexity" evidence="10">
    <location>
        <begin position="1183"/>
        <end position="1196"/>
    </location>
</feature>
<dbReference type="GeneID" id="30148846"/>
<dbReference type="GO" id="GO:0043111">
    <property type="term" value="P:replication fork arrest"/>
    <property type="evidence" value="ECO:0007669"/>
    <property type="project" value="TreeGrafter"/>
</dbReference>
<evidence type="ECO:0000256" key="1">
    <source>
        <dbReference type="ARBA" id="ARBA00004123"/>
    </source>
</evidence>
<evidence type="ECO:0000256" key="2">
    <source>
        <dbReference type="ARBA" id="ARBA00008174"/>
    </source>
</evidence>
<keyword evidence="5" id="KW-0236">DNA replication inhibitor</keyword>
<feature type="compositionally biased region" description="Acidic residues" evidence="10">
    <location>
        <begin position="1161"/>
        <end position="1182"/>
    </location>
</feature>
<dbReference type="GO" id="GO:0003677">
    <property type="term" value="F:DNA binding"/>
    <property type="evidence" value="ECO:0007669"/>
    <property type="project" value="TreeGrafter"/>
</dbReference>
<dbReference type="Proteomes" id="UP000094336">
    <property type="component" value="Unassembled WGS sequence"/>
</dbReference>
<keyword evidence="7" id="KW-0539">Nucleus</keyword>
<feature type="compositionally biased region" description="Polar residues" evidence="10">
    <location>
        <begin position="853"/>
        <end position="863"/>
    </location>
</feature>
<dbReference type="GO" id="GO:0031298">
    <property type="term" value="C:replication fork protection complex"/>
    <property type="evidence" value="ECO:0007669"/>
    <property type="project" value="TreeGrafter"/>
</dbReference>
<dbReference type="RefSeq" id="XP_018985563.1">
    <property type="nucleotide sequence ID" value="XM_019130993.1"/>
</dbReference>
<dbReference type="PANTHER" id="PTHR22940:SF4">
    <property type="entry name" value="PROTEIN TIMELESS HOMOLOG"/>
    <property type="match status" value="1"/>
</dbReference>